<comment type="caution">
    <text evidence="1">The sequence shown here is derived from an EMBL/GenBank/DDBJ whole genome shotgun (WGS) entry which is preliminary data.</text>
</comment>
<evidence type="ECO:0000313" key="2">
    <source>
        <dbReference type="Proteomes" id="UP001154265"/>
    </source>
</evidence>
<reference evidence="1" key="1">
    <citation type="journal article" date="2022" name="Genome Biol. Evol.">
        <title>A New Gene Family Diagnostic for Intracellular Biomineralization of Amorphous Ca Carbonates by Cyanobacteria.</title>
        <authorList>
            <person name="Benzerara K."/>
            <person name="Duprat E."/>
            <person name="Bitard-Feildel T."/>
            <person name="Caumes G."/>
            <person name="Cassier-Chauvat C."/>
            <person name="Chauvat F."/>
            <person name="Dezi M."/>
            <person name="Diop S.I."/>
            <person name="Gaschignard G."/>
            <person name="Gorgen S."/>
            <person name="Gugger M."/>
            <person name="Lopez-Garcia P."/>
            <person name="Millet M."/>
            <person name="Skouri-Panet F."/>
            <person name="Moreira D."/>
            <person name="Callebaut I."/>
        </authorList>
    </citation>
    <scope>NUCLEOTIDE SEQUENCE</scope>
    <source>
        <strain evidence="1">G9</strain>
    </source>
</reference>
<evidence type="ECO:0000313" key="1">
    <source>
        <dbReference type="EMBL" id="MDG2989598.1"/>
    </source>
</evidence>
<dbReference type="RefSeq" id="WP_277865517.1">
    <property type="nucleotide sequence ID" value="NZ_JAKKUT010000001.1"/>
</dbReference>
<accession>A0ABT6EWW1</accession>
<name>A0ABT6EWW1_9SYNE</name>
<dbReference type="Pfam" id="PF08865">
    <property type="entry name" value="DUF1830"/>
    <property type="match status" value="1"/>
</dbReference>
<dbReference type="Proteomes" id="UP001154265">
    <property type="component" value="Unassembled WGS sequence"/>
</dbReference>
<keyword evidence="2" id="KW-1185">Reference proteome</keyword>
<proteinExistence type="predicted"/>
<dbReference type="InterPro" id="IPR014964">
    <property type="entry name" value="DUF1830"/>
</dbReference>
<sequence length="90" mass="10020">MTHFSSQQPQTTSLLATPGPKLCYYCNESSQIQILRLSNDAHWEKIVFPLQKLLFWADPTVDLKVYTCGPGAVPLNLIPCSILLANDGKE</sequence>
<protein>
    <submittedName>
        <fullName evidence="1">DUF1830 domain-containing protein</fullName>
    </submittedName>
</protein>
<organism evidence="1 2">
    <name type="scientific">Candidatus Synechococcus calcipolaris G9</name>
    <dbReference type="NCBI Taxonomy" id="1497997"/>
    <lineage>
        <taxon>Bacteria</taxon>
        <taxon>Bacillati</taxon>
        <taxon>Cyanobacteriota</taxon>
        <taxon>Cyanophyceae</taxon>
        <taxon>Synechococcales</taxon>
        <taxon>Synechococcaceae</taxon>
        <taxon>Synechococcus</taxon>
    </lineage>
</organism>
<reference evidence="1" key="2">
    <citation type="submission" date="2022-01" db="EMBL/GenBank/DDBJ databases">
        <authorList>
            <person name="Zivanovic Y."/>
            <person name="Moreira D."/>
            <person name="Lopez-Garcia P."/>
        </authorList>
    </citation>
    <scope>NUCLEOTIDE SEQUENCE</scope>
    <source>
        <strain evidence="1">G9</strain>
    </source>
</reference>
<gene>
    <name evidence="1" type="ORF">L3556_01425</name>
</gene>
<dbReference type="EMBL" id="JAKKUT010000001">
    <property type="protein sequence ID" value="MDG2989598.1"/>
    <property type="molecule type" value="Genomic_DNA"/>
</dbReference>